<evidence type="ECO:0000313" key="1">
    <source>
        <dbReference type="EMBL" id="SVB63830.1"/>
    </source>
</evidence>
<organism evidence="1">
    <name type="scientific">marine metagenome</name>
    <dbReference type="NCBI Taxonomy" id="408172"/>
    <lineage>
        <taxon>unclassified sequences</taxon>
        <taxon>metagenomes</taxon>
        <taxon>ecological metagenomes</taxon>
    </lineage>
</organism>
<name>A0A382FLD8_9ZZZZ</name>
<gene>
    <name evidence="1" type="ORF">METZ01_LOCUS216684</name>
</gene>
<reference evidence="1" key="1">
    <citation type="submission" date="2018-05" db="EMBL/GenBank/DDBJ databases">
        <authorList>
            <person name="Lanie J.A."/>
            <person name="Ng W.-L."/>
            <person name="Kazmierczak K.M."/>
            <person name="Andrzejewski T.M."/>
            <person name="Davidsen T.M."/>
            <person name="Wayne K.J."/>
            <person name="Tettelin H."/>
            <person name="Glass J.I."/>
            <person name="Rusch D."/>
            <person name="Podicherti R."/>
            <person name="Tsui H.-C.T."/>
            <person name="Winkler M.E."/>
        </authorList>
    </citation>
    <scope>NUCLEOTIDE SEQUENCE</scope>
</reference>
<dbReference type="AlphaFoldDB" id="A0A382FLD8"/>
<protein>
    <submittedName>
        <fullName evidence="1">Uncharacterized protein</fullName>
    </submittedName>
</protein>
<proteinExistence type="predicted"/>
<feature type="non-terminal residue" evidence="1">
    <location>
        <position position="39"/>
    </location>
</feature>
<sequence length="39" mass="4329">MSDTIKFFNSGGFCSFGYSQVEPVSACHRSGESFIPHRD</sequence>
<accession>A0A382FLD8</accession>
<dbReference type="EMBL" id="UINC01050633">
    <property type="protein sequence ID" value="SVB63830.1"/>
    <property type="molecule type" value="Genomic_DNA"/>
</dbReference>